<evidence type="ECO:0000313" key="1">
    <source>
        <dbReference type="EMBL" id="MCX8303155.1"/>
    </source>
</evidence>
<dbReference type="RefSeq" id="WP_267214971.1">
    <property type="nucleotide sequence ID" value="NZ_JAPMLV010000001.1"/>
</dbReference>
<evidence type="ECO:0000313" key="2">
    <source>
        <dbReference type="Proteomes" id="UP001163211"/>
    </source>
</evidence>
<protein>
    <submittedName>
        <fullName evidence="1">Uncharacterized protein</fullName>
    </submittedName>
</protein>
<proteinExistence type="predicted"/>
<comment type="caution">
    <text evidence="1">The sequence shown here is derived from an EMBL/GenBank/DDBJ whole genome shotgun (WGS) entry which is preliminary data.</text>
</comment>
<name>A0ABT3XBJ2_9ENTR</name>
<accession>A0ABT3XBJ2</accession>
<dbReference type="EMBL" id="JAPMLV010000001">
    <property type="protein sequence ID" value="MCX8303155.1"/>
    <property type="molecule type" value="Genomic_DNA"/>
</dbReference>
<organism evidence="1 2">
    <name type="scientific">Enterobacter pseudoroggenkampii</name>
    <dbReference type="NCBI Taxonomy" id="2996112"/>
    <lineage>
        <taxon>Bacteria</taxon>
        <taxon>Pseudomonadati</taxon>
        <taxon>Pseudomonadota</taxon>
        <taxon>Gammaproteobacteria</taxon>
        <taxon>Enterobacterales</taxon>
        <taxon>Enterobacteriaceae</taxon>
        <taxon>Enterobacter</taxon>
    </lineage>
</organism>
<dbReference type="Proteomes" id="UP001163211">
    <property type="component" value="Unassembled WGS sequence"/>
</dbReference>
<reference evidence="1" key="1">
    <citation type="submission" date="2022-11" db="EMBL/GenBank/DDBJ databases">
        <title>The draft genomes of two Enterobacter strains.</title>
        <authorList>
            <person name="He Y."/>
            <person name="Wu S."/>
            <person name="Feng Y."/>
            <person name="Zong Z."/>
        </authorList>
    </citation>
    <scope>NUCLEOTIDE SEQUENCE</scope>
    <source>
        <strain evidence="1">155092</strain>
    </source>
</reference>
<keyword evidence="2" id="KW-1185">Reference proteome</keyword>
<gene>
    <name evidence="1" type="ORF">OTG14_09275</name>
</gene>
<sequence>MIFEMFIHKIEHFTNARAEIESFGKYIYVQDEPDLFPVCFKKENGKHVELSRWQTCFPKVMFQRALNKLGLSEDGKYAFEVFLSRLGYLFQIDNRQRIDKDIFILFYIYQLFSLKDNEEDYAIKAKSFFLRFLCFEMGMDDDSYNLLCITKDGIYINTSQHDNVSILSLLEQFYVQFEKKKNFEDIKSIKHYQLSVLNFLFVANNDRSSLSFNDKNCYLCDPDSFINTYEKSKKTIYRALEHCFDKYQSTKNLLISNFILMNYSYYIVRNNLADLKTLRRHVSSDMFRQIISSIVYRVFFVNEDEIFKVVGNEYDISLEKNEGRMLFNLIYSI</sequence>